<evidence type="ECO:0000313" key="3">
    <source>
        <dbReference type="Proteomes" id="UP000078512"/>
    </source>
</evidence>
<dbReference type="AlphaFoldDB" id="A0A197JPC0"/>
<keyword evidence="3" id="KW-1185">Reference proteome</keyword>
<dbReference type="Proteomes" id="UP000078512">
    <property type="component" value="Unassembled WGS sequence"/>
</dbReference>
<reference evidence="2 3" key="1">
    <citation type="submission" date="2016-05" db="EMBL/GenBank/DDBJ databases">
        <title>Genome sequencing reveals origins of a unique bacterial endosymbiosis in the earliest lineages of terrestrial Fungi.</title>
        <authorList>
            <consortium name="DOE Joint Genome Institute"/>
            <person name="Uehling J."/>
            <person name="Gryganskyi A."/>
            <person name="Hameed K."/>
            <person name="Tschaplinski T."/>
            <person name="Misztal P."/>
            <person name="Wu S."/>
            <person name="Desiro A."/>
            <person name="Vande Pol N."/>
            <person name="Du Z.-Y."/>
            <person name="Zienkiewicz A."/>
            <person name="Zienkiewicz K."/>
            <person name="Morin E."/>
            <person name="Tisserant E."/>
            <person name="Splivallo R."/>
            <person name="Hainaut M."/>
            <person name="Henrissat B."/>
            <person name="Ohm R."/>
            <person name="Kuo A."/>
            <person name="Yan J."/>
            <person name="Lipzen A."/>
            <person name="Nolan M."/>
            <person name="Labutti K."/>
            <person name="Barry K."/>
            <person name="Goldstein A."/>
            <person name="Labbe J."/>
            <person name="Schadt C."/>
            <person name="Tuskan G."/>
            <person name="Grigoriev I."/>
            <person name="Martin F."/>
            <person name="Vilgalys R."/>
            <person name="Bonito G."/>
        </authorList>
    </citation>
    <scope>NUCLEOTIDE SEQUENCE [LARGE SCALE GENOMIC DNA]</scope>
    <source>
        <strain evidence="2 3">AG-77</strain>
    </source>
</reference>
<gene>
    <name evidence="2" type="ORF">K457DRAFT_139982</name>
</gene>
<keyword evidence="1" id="KW-0812">Transmembrane</keyword>
<accession>A0A197JPC0</accession>
<feature type="transmembrane region" description="Helical" evidence="1">
    <location>
        <begin position="6"/>
        <end position="26"/>
    </location>
</feature>
<evidence type="ECO:0000313" key="2">
    <source>
        <dbReference type="EMBL" id="OAQ27015.1"/>
    </source>
</evidence>
<keyword evidence="1" id="KW-1133">Transmembrane helix</keyword>
<name>A0A197JPC0_9FUNG</name>
<sequence>MAHGPILSLSLSLQPFFLFFFIFSLFRTFHSLYFLTLPDTFTTDTNPSTIPREERCVRSHLHDNIIHI</sequence>
<protein>
    <submittedName>
        <fullName evidence="2">Uncharacterized protein</fullName>
    </submittedName>
</protein>
<keyword evidence="1" id="KW-0472">Membrane</keyword>
<evidence type="ECO:0000256" key="1">
    <source>
        <dbReference type="SAM" id="Phobius"/>
    </source>
</evidence>
<feature type="non-terminal residue" evidence="2">
    <location>
        <position position="68"/>
    </location>
</feature>
<proteinExistence type="predicted"/>
<organism evidence="2 3">
    <name type="scientific">Linnemannia elongata AG-77</name>
    <dbReference type="NCBI Taxonomy" id="1314771"/>
    <lineage>
        <taxon>Eukaryota</taxon>
        <taxon>Fungi</taxon>
        <taxon>Fungi incertae sedis</taxon>
        <taxon>Mucoromycota</taxon>
        <taxon>Mortierellomycotina</taxon>
        <taxon>Mortierellomycetes</taxon>
        <taxon>Mortierellales</taxon>
        <taxon>Mortierellaceae</taxon>
        <taxon>Linnemannia</taxon>
    </lineage>
</organism>
<dbReference type="EMBL" id="KV442061">
    <property type="protein sequence ID" value="OAQ27015.1"/>
    <property type="molecule type" value="Genomic_DNA"/>
</dbReference>